<name>A0A445AYF6_ARAHY</name>
<comment type="caution">
    <text evidence="2">The sequence shown here is derived from an EMBL/GenBank/DDBJ whole genome shotgun (WGS) entry which is preliminary data.</text>
</comment>
<accession>A0A445AYF6</accession>
<protein>
    <submittedName>
        <fullName evidence="2">Uncharacterized protein</fullName>
    </submittedName>
</protein>
<gene>
    <name evidence="2" type="ORF">Ahy_B01g056254</name>
</gene>
<organism evidence="2 3">
    <name type="scientific">Arachis hypogaea</name>
    <name type="common">Peanut</name>
    <dbReference type="NCBI Taxonomy" id="3818"/>
    <lineage>
        <taxon>Eukaryota</taxon>
        <taxon>Viridiplantae</taxon>
        <taxon>Streptophyta</taxon>
        <taxon>Embryophyta</taxon>
        <taxon>Tracheophyta</taxon>
        <taxon>Spermatophyta</taxon>
        <taxon>Magnoliopsida</taxon>
        <taxon>eudicotyledons</taxon>
        <taxon>Gunneridae</taxon>
        <taxon>Pentapetalae</taxon>
        <taxon>rosids</taxon>
        <taxon>fabids</taxon>
        <taxon>Fabales</taxon>
        <taxon>Fabaceae</taxon>
        <taxon>Papilionoideae</taxon>
        <taxon>50 kb inversion clade</taxon>
        <taxon>dalbergioids sensu lato</taxon>
        <taxon>Dalbergieae</taxon>
        <taxon>Pterocarpus clade</taxon>
        <taxon>Arachis</taxon>
    </lineage>
</organism>
<evidence type="ECO:0000313" key="2">
    <source>
        <dbReference type="EMBL" id="RYR31448.1"/>
    </source>
</evidence>
<feature type="region of interest" description="Disordered" evidence="1">
    <location>
        <begin position="1"/>
        <end position="26"/>
    </location>
</feature>
<evidence type="ECO:0000256" key="1">
    <source>
        <dbReference type="SAM" id="MobiDB-lite"/>
    </source>
</evidence>
<keyword evidence="3" id="KW-1185">Reference proteome</keyword>
<sequence length="57" mass="6611">MANLKSIEINYEEEEEGKVISSQKPDLTRKIEEERVRVALAKRGENTTHKDKRSTKP</sequence>
<dbReference type="EMBL" id="SDMP01000011">
    <property type="protein sequence ID" value="RYR31448.1"/>
    <property type="molecule type" value="Genomic_DNA"/>
</dbReference>
<reference evidence="2 3" key="1">
    <citation type="submission" date="2019-01" db="EMBL/GenBank/DDBJ databases">
        <title>Sequencing of cultivated peanut Arachis hypogaea provides insights into genome evolution and oil improvement.</title>
        <authorList>
            <person name="Chen X."/>
        </authorList>
    </citation>
    <scope>NUCLEOTIDE SEQUENCE [LARGE SCALE GENOMIC DNA]</scope>
    <source>
        <strain evidence="3">cv. Fuhuasheng</strain>
        <tissue evidence="2">Leaves</tissue>
    </source>
</reference>
<evidence type="ECO:0000313" key="3">
    <source>
        <dbReference type="Proteomes" id="UP000289738"/>
    </source>
</evidence>
<proteinExistence type="predicted"/>
<dbReference type="Proteomes" id="UP000289738">
    <property type="component" value="Chromosome B01"/>
</dbReference>
<dbReference type="AlphaFoldDB" id="A0A445AYF6"/>